<protein>
    <submittedName>
        <fullName evidence="1">Uncharacterized protein</fullName>
    </submittedName>
</protein>
<comment type="caution">
    <text evidence="1">The sequence shown here is derived from an EMBL/GenBank/DDBJ whole genome shotgun (WGS) entry which is preliminary data.</text>
</comment>
<dbReference type="AlphaFoldDB" id="A0A8S2Z8A4"/>
<dbReference type="EMBL" id="CAJOBC010129777">
    <property type="protein sequence ID" value="CAF4608592.1"/>
    <property type="molecule type" value="Genomic_DNA"/>
</dbReference>
<evidence type="ECO:0000313" key="2">
    <source>
        <dbReference type="Proteomes" id="UP000681722"/>
    </source>
</evidence>
<sequence>NMKIRQTYGSQFIDGIYNCWPKFSSLWEPPDKALIDDKLLIVTLLTKTFIIHSKSNNFPMYCKEFKEGTQDYYEFHMSIKKITAGLELSSFLIFELLVLMLCREKQNSFEDEILNSISHFVLNTKDDSQQIEIFQYI</sequence>
<name>A0A8S2Z8A4_9BILA</name>
<dbReference type="OrthoDB" id="431717at2759"/>
<gene>
    <name evidence="1" type="ORF">SRO942_LOCUS49131</name>
</gene>
<feature type="non-terminal residue" evidence="1">
    <location>
        <position position="1"/>
    </location>
</feature>
<organism evidence="1 2">
    <name type="scientific">Didymodactylos carnosus</name>
    <dbReference type="NCBI Taxonomy" id="1234261"/>
    <lineage>
        <taxon>Eukaryota</taxon>
        <taxon>Metazoa</taxon>
        <taxon>Spiralia</taxon>
        <taxon>Gnathifera</taxon>
        <taxon>Rotifera</taxon>
        <taxon>Eurotatoria</taxon>
        <taxon>Bdelloidea</taxon>
        <taxon>Philodinida</taxon>
        <taxon>Philodinidae</taxon>
        <taxon>Didymodactylos</taxon>
    </lineage>
</organism>
<reference evidence="1" key="1">
    <citation type="submission" date="2021-02" db="EMBL/GenBank/DDBJ databases">
        <authorList>
            <person name="Nowell W R."/>
        </authorList>
    </citation>
    <scope>NUCLEOTIDE SEQUENCE</scope>
</reference>
<evidence type="ECO:0000313" key="1">
    <source>
        <dbReference type="EMBL" id="CAF4608592.1"/>
    </source>
</evidence>
<accession>A0A8S2Z8A4</accession>
<dbReference type="Proteomes" id="UP000681722">
    <property type="component" value="Unassembled WGS sequence"/>
</dbReference>
<proteinExistence type="predicted"/>